<keyword evidence="1" id="KW-0812">Transmembrane</keyword>
<proteinExistence type="predicted"/>
<keyword evidence="1" id="KW-0472">Membrane</keyword>
<dbReference type="EMBL" id="CP120733">
    <property type="protein sequence ID" value="WFD12223.1"/>
    <property type="molecule type" value="Genomic_DNA"/>
</dbReference>
<organism evidence="2 3">
    <name type="scientific">Tepidibacter hydrothermalis</name>
    <dbReference type="NCBI Taxonomy" id="3036126"/>
    <lineage>
        <taxon>Bacteria</taxon>
        <taxon>Bacillati</taxon>
        <taxon>Bacillota</taxon>
        <taxon>Clostridia</taxon>
        <taxon>Peptostreptococcales</taxon>
        <taxon>Peptostreptococcaceae</taxon>
        <taxon>Tepidibacter</taxon>
    </lineage>
</organism>
<evidence type="ECO:0000256" key="1">
    <source>
        <dbReference type="SAM" id="Phobius"/>
    </source>
</evidence>
<sequence>MEQYYFPIIFLLIGFILGKLSMYKSLITAKKENDTLKKETLLLKNHIVSTKKGRIIVQGEEKS</sequence>
<gene>
    <name evidence="2" type="ORF">P4S50_09100</name>
</gene>
<protein>
    <submittedName>
        <fullName evidence="2">Uncharacterized protein</fullName>
    </submittedName>
</protein>
<feature type="transmembrane region" description="Helical" evidence="1">
    <location>
        <begin position="6"/>
        <end position="23"/>
    </location>
</feature>
<reference evidence="2 3" key="1">
    <citation type="submission" date="2023-03" db="EMBL/GenBank/DDBJ databases">
        <title>Complete genome sequence of Tepidibacter sp. SWIR-1, isolated from a deep-sea hydrothermal vent.</title>
        <authorList>
            <person name="Li X."/>
        </authorList>
    </citation>
    <scope>NUCLEOTIDE SEQUENCE [LARGE SCALE GENOMIC DNA]</scope>
    <source>
        <strain evidence="2 3">SWIR-1</strain>
    </source>
</reference>
<keyword evidence="1" id="KW-1133">Transmembrane helix</keyword>
<evidence type="ECO:0000313" key="2">
    <source>
        <dbReference type="EMBL" id="WFD12223.1"/>
    </source>
</evidence>
<accession>A0ABY8ELJ2</accession>
<keyword evidence="3" id="KW-1185">Reference proteome</keyword>
<name>A0ABY8ELJ2_9FIRM</name>
<dbReference type="RefSeq" id="WP_277734536.1">
    <property type="nucleotide sequence ID" value="NZ_CP120733.1"/>
</dbReference>
<dbReference type="Proteomes" id="UP001222800">
    <property type="component" value="Chromosome"/>
</dbReference>
<evidence type="ECO:0000313" key="3">
    <source>
        <dbReference type="Proteomes" id="UP001222800"/>
    </source>
</evidence>